<feature type="domain" description="PhnB-like" evidence="1">
    <location>
        <begin position="124"/>
        <end position="245"/>
    </location>
</feature>
<dbReference type="Gene3D" id="3.30.720.110">
    <property type="match status" value="1"/>
</dbReference>
<sequence>MCRSVYPCITLKGKMNEASEFYTGVFGDGKIIQTSPFAVQFDLDGQKFLILNDGPQSSPNPAISFMVYCDSASEAEQFWNKLSEGAFALMPLGSYEWSPKYGWIQDKYGVSWQLFTGSRNDHLQKFCPTLMFTGTNTGKAFEAINFYTGIFPQSSVQDMMNYQESDGEDPALIKHAGFKIKDFAVKAMDSSPDHGFSFNDAISLVVECEDQEEIDIYWDALTSEGGKEVACGWLTDKYGLSWQIIPKALGKLLQDHERMPAVMNSLMKMKKIVIADLENA</sequence>
<comment type="caution">
    <text evidence="2">The sequence shown here is derived from an EMBL/GenBank/DDBJ whole genome shotgun (WGS) entry which is preliminary data.</text>
</comment>
<dbReference type="OrthoDB" id="9806473at2"/>
<organism evidence="2 3">
    <name type="scientific">Pararcticibacter amylolyticus</name>
    <dbReference type="NCBI Taxonomy" id="2173175"/>
    <lineage>
        <taxon>Bacteria</taxon>
        <taxon>Pseudomonadati</taxon>
        <taxon>Bacteroidota</taxon>
        <taxon>Sphingobacteriia</taxon>
        <taxon>Sphingobacteriales</taxon>
        <taxon>Sphingobacteriaceae</taxon>
        <taxon>Pararcticibacter</taxon>
    </lineage>
</organism>
<dbReference type="AlphaFoldDB" id="A0A2U2PF81"/>
<dbReference type="Gene3D" id="3.30.720.100">
    <property type="match status" value="1"/>
</dbReference>
<dbReference type="CDD" id="cd06588">
    <property type="entry name" value="PhnB_like"/>
    <property type="match status" value="2"/>
</dbReference>
<proteinExistence type="predicted"/>
<evidence type="ECO:0000313" key="3">
    <source>
        <dbReference type="Proteomes" id="UP000245647"/>
    </source>
</evidence>
<dbReference type="EMBL" id="QEAS01000011">
    <property type="protein sequence ID" value="PWG80068.1"/>
    <property type="molecule type" value="Genomic_DNA"/>
</dbReference>
<dbReference type="InterPro" id="IPR028973">
    <property type="entry name" value="PhnB-like"/>
</dbReference>
<protein>
    <recommendedName>
        <fullName evidence="1">PhnB-like domain-containing protein</fullName>
    </recommendedName>
</protein>
<keyword evidence="3" id="KW-1185">Reference proteome</keyword>
<dbReference type="SUPFAM" id="SSF54593">
    <property type="entry name" value="Glyoxalase/Bleomycin resistance protein/Dihydroxybiphenyl dioxygenase"/>
    <property type="match status" value="2"/>
</dbReference>
<dbReference type="Pfam" id="PF06983">
    <property type="entry name" value="3-dmu-9_3-mt"/>
    <property type="match status" value="2"/>
</dbReference>
<dbReference type="PANTHER" id="PTHR33990">
    <property type="entry name" value="PROTEIN YJDN-RELATED"/>
    <property type="match status" value="1"/>
</dbReference>
<evidence type="ECO:0000313" key="2">
    <source>
        <dbReference type="EMBL" id="PWG80068.1"/>
    </source>
</evidence>
<name>A0A2U2PF81_9SPHI</name>
<feature type="domain" description="PhnB-like" evidence="1">
    <location>
        <begin position="5"/>
        <end position="114"/>
    </location>
</feature>
<accession>A0A2U2PF81</accession>
<reference evidence="2 3" key="1">
    <citation type="submission" date="2018-04" db="EMBL/GenBank/DDBJ databases">
        <title>Pedobacter chongqingensis sp. nov., isolated from a rottenly hemp rope.</title>
        <authorList>
            <person name="Cai Y."/>
        </authorList>
    </citation>
    <scope>NUCLEOTIDE SEQUENCE [LARGE SCALE GENOMIC DNA]</scope>
    <source>
        <strain evidence="2 3">FJ4-8</strain>
    </source>
</reference>
<dbReference type="InterPro" id="IPR029068">
    <property type="entry name" value="Glyas_Bleomycin-R_OHBP_Dase"/>
</dbReference>
<dbReference type="Proteomes" id="UP000245647">
    <property type="component" value="Unassembled WGS sequence"/>
</dbReference>
<evidence type="ECO:0000259" key="1">
    <source>
        <dbReference type="Pfam" id="PF06983"/>
    </source>
</evidence>
<dbReference type="Gene3D" id="3.10.180.10">
    <property type="entry name" value="2,3-Dihydroxybiphenyl 1,2-Dioxygenase, domain 1"/>
    <property type="match status" value="1"/>
</dbReference>
<gene>
    <name evidence="2" type="ORF">DDR33_13985</name>
</gene>